<accession>A0A9P5NAS6</accession>
<gene>
    <name evidence="1" type="ORF">CPB84DRAFT_1753203</name>
</gene>
<evidence type="ECO:0000313" key="1">
    <source>
        <dbReference type="EMBL" id="KAF8873641.1"/>
    </source>
</evidence>
<dbReference type="Proteomes" id="UP000724874">
    <property type="component" value="Unassembled WGS sequence"/>
</dbReference>
<protein>
    <submittedName>
        <fullName evidence="1">Uncharacterized protein</fullName>
    </submittedName>
</protein>
<name>A0A9P5NAS6_GYMJU</name>
<organism evidence="1 2">
    <name type="scientific">Gymnopilus junonius</name>
    <name type="common">Spectacular rustgill mushroom</name>
    <name type="synonym">Gymnopilus spectabilis subsp. junonius</name>
    <dbReference type="NCBI Taxonomy" id="109634"/>
    <lineage>
        <taxon>Eukaryota</taxon>
        <taxon>Fungi</taxon>
        <taxon>Dikarya</taxon>
        <taxon>Basidiomycota</taxon>
        <taxon>Agaricomycotina</taxon>
        <taxon>Agaricomycetes</taxon>
        <taxon>Agaricomycetidae</taxon>
        <taxon>Agaricales</taxon>
        <taxon>Agaricineae</taxon>
        <taxon>Hymenogastraceae</taxon>
        <taxon>Gymnopilus</taxon>
    </lineage>
</organism>
<sequence>MGNLITTAKAVVASPSCFGLYNKDPELIGLSIDLQQQAKGRAELLKKRVGLEPPLYACQEHPDNREHIVDSGQVFSIFVVALEATVAKCALQEYEIPYTKVYDPTPSLSEQIGLHDGGILAQNCTNPFSCVPLLQQNPLPGLGDESQLACKLQLLAVYSEYILLNQPACSVYKVANLETSSMLASVSELWSPLLV</sequence>
<dbReference type="AlphaFoldDB" id="A0A9P5NAS6"/>
<comment type="caution">
    <text evidence="1">The sequence shown here is derived from an EMBL/GenBank/DDBJ whole genome shotgun (WGS) entry which is preliminary data.</text>
</comment>
<reference evidence="1" key="1">
    <citation type="submission" date="2020-11" db="EMBL/GenBank/DDBJ databases">
        <authorList>
            <consortium name="DOE Joint Genome Institute"/>
            <person name="Ahrendt S."/>
            <person name="Riley R."/>
            <person name="Andreopoulos W."/>
            <person name="LaButti K."/>
            <person name="Pangilinan J."/>
            <person name="Ruiz-duenas F.J."/>
            <person name="Barrasa J.M."/>
            <person name="Sanchez-Garcia M."/>
            <person name="Camarero S."/>
            <person name="Miyauchi S."/>
            <person name="Serrano A."/>
            <person name="Linde D."/>
            <person name="Babiker R."/>
            <person name="Drula E."/>
            <person name="Ayuso-Fernandez I."/>
            <person name="Pacheco R."/>
            <person name="Padilla G."/>
            <person name="Ferreira P."/>
            <person name="Barriuso J."/>
            <person name="Kellner H."/>
            <person name="Castanera R."/>
            <person name="Alfaro M."/>
            <person name="Ramirez L."/>
            <person name="Pisabarro A.G."/>
            <person name="Kuo A."/>
            <person name="Tritt A."/>
            <person name="Lipzen A."/>
            <person name="He G."/>
            <person name="Yan M."/>
            <person name="Ng V."/>
            <person name="Cullen D."/>
            <person name="Martin F."/>
            <person name="Rosso M.-N."/>
            <person name="Henrissat B."/>
            <person name="Hibbett D."/>
            <person name="Martinez A.T."/>
            <person name="Grigoriev I.V."/>
        </authorList>
    </citation>
    <scope>NUCLEOTIDE SEQUENCE</scope>
    <source>
        <strain evidence="1">AH 44721</strain>
    </source>
</reference>
<proteinExistence type="predicted"/>
<dbReference type="EMBL" id="JADNYJ010000232">
    <property type="protein sequence ID" value="KAF8873641.1"/>
    <property type="molecule type" value="Genomic_DNA"/>
</dbReference>
<evidence type="ECO:0000313" key="2">
    <source>
        <dbReference type="Proteomes" id="UP000724874"/>
    </source>
</evidence>
<keyword evidence="2" id="KW-1185">Reference proteome</keyword>